<dbReference type="GO" id="GO:0046872">
    <property type="term" value="F:metal ion binding"/>
    <property type="evidence" value="ECO:0007669"/>
    <property type="project" value="UniProtKB-KW"/>
</dbReference>
<feature type="domain" description="EGF-like" evidence="10">
    <location>
        <begin position="698"/>
        <end position="735"/>
    </location>
</feature>
<keyword evidence="3" id="KW-0378">Hydrolase</keyword>
<proteinExistence type="predicted"/>
<dbReference type="Gene3D" id="2.10.25.10">
    <property type="entry name" value="Laminin"/>
    <property type="match status" value="2"/>
</dbReference>
<dbReference type="InterPro" id="IPR041645">
    <property type="entry name" value="ADAMTS_CR_2"/>
</dbReference>
<feature type="active site" evidence="9">
    <location>
        <position position="387"/>
    </location>
</feature>
<keyword evidence="13" id="KW-1185">Reference proteome</keyword>
<feature type="domain" description="EGF-like" evidence="10">
    <location>
        <begin position="655"/>
        <end position="697"/>
    </location>
</feature>
<comment type="caution">
    <text evidence="8">Lacks conserved residue(s) required for the propagation of feature annotation.</text>
</comment>
<dbReference type="PANTHER" id="PTHR11905">
    <property type="entry name" value="ADAM A DISINTEGRIN AND METALLOPROTEASE DOMAIN"/>
    <property type="match status" value="1"/>
</dbReference>
<organism evidence="12 13">
    <name type="scientific">Brachionus plicatilis</name>
    <name type="common">Marine rotifer</name>
    <name type="synonym">Brachionus muelleri</name>
    <dbReference type="NCBI Taxonomy" id="10195"/>
    <lineage>
        <taxon>Eukaryota</taxon>
        <taxon>Metazoa</taxon>
        <taxon>Spiralia</taxon>
        <taxon>Gnathifera</taxon>
        <taxon>Rotifera</taxon>
        <taxon>Eurotatoria</taxon>
        <taxon>Monogononta</taxon>
        <taxon>Pseudotrocha</taxon>
        <taxon>Ploima</taxon>
        <taxon>Brachionidae</taxon>
        <taxon>Brachionus</taxon>
    </lineage>
</organism>
<evidence type="ECO:0000256" key="3">
    <source>
        <dbReference type="ARBA" id="ARBA00022801"/>
    </source>
</evidence>
<protein>
    <submittedName>
        <fullName evidence="12">A disintegrin and metallo ase with thrombospondin motifs 3-like</fullName>
    </submittedName>
</protein>
<comment type="caution">
    <text evidence="12">The sequence shown here is derived from an EMBL/GenBank/DDBJ whole genome shotgun (WGS) entry which is preliminary data.</text>
</comment>
<feature type="domain" description="Peptidase M12B" evidence="11">
    <location>
        <begin position="209"/>
        <end position="450"/>
    </location>
</feature>
<dbReference type="Pfam" id="PF00008">
    <property type="entry name" value="EGF"/>
    <property type="match status" value="1"/>
</dbReference>
<evidence type="ECO:0000256" key="5">
    <source>
        <dbReference type="ARBA" id="ARBA00023049"/>
    </source>
</evidence>
<keyword evidence="5" id="KW-0482">Metalloprotease</keyword>
<keyword evidence="6 8" id="KW-1015">Disulfide bond</keyword>
<dbReference type="CDD" id="cd00054">
    <property type="entry name" value="EGF_CA"/>
    <property type="match status" value="2"/>
</dbReference>
<dbReference type="PROSITE" id="PS50215">
    <property type="entry name" value="ADAM_MEPRO"/>
    <property type="match status" value="1"/>
</dbReference>
<dbReference type="GO" id="GO:0007229">
    <property type="term" value="P:integrin-mediated signaling pathway"/>
    <property type="evidence" value="ECO:0007669"/>
    <property type="project" value="UniProtKB-KW"/>
</dbReference>
<feature type="binding site" evidence="9">
    <location>
        <position position="386"/>
    </location>
    <ligand>
        <name>Zn(2+)</name>
        <dbReference type="ChEBI" id="CHEBI:29105"/>
        <note>catalytic</note>
    </ligand>
</feature>
<dbReference type="Pfam" id="PF17771">
    <property type="entry name" value="ADAMTS_CR_2"/>
    <property type="match status" value="1"/>
</dbReference>
<evidence type="ECO:0000313" key="13">
    <source>
        <dbReference type="Proteomes" id="UP000276133"/>
    </source>
</evidence>
<feature type="disulfide bond" evidence="8">
    <location>
        <begin position="687"/>
        <end position="696"/>
    </location>
</feature>
<dbReference type="SMART" id="SM00181">
    <property type="entry name" value="EGF"/>
    <property type="match status" value="2"/>
</dbReference>
<keyword evidence="4 9" id="KW-0862">Zinc</keyword>
<evidence type="ECO:0000256" key="2">
    <source>
        <dbReference type="ARBA" id="ARBA00022723"/>
    </source>
</evidence>
<reference evidence="12 13" key="1">
    <citation type="journal article" date="2018" name="Sci. Rep.">
        <title>Genomic signatures of local adaptation to the degree of environmental predictability in rotifers.</title>
        <authorList>
            <person name="Franch-Gras L."/>
            <person name="Hahn C."/>
            <person name="Garcia-Roger E.M."/>
            <person name="Carmona M.J."/>
            <person name="Serra M."/>
            <person name="Gomez A."/>
        </authorList>
    </citation>
    <scope>NUCLEOTIDE SEQUENCE [LARGE SCALE GENOMIC DNA]</scope>
    <source>
        <strain evidence="12">HYR1</strain>
    </source>
</reference>
<evidence type="ECO:0000256" key="7">
    <source>
        <dbReference type="ARBA" id="ARBA00023180"/>
    </source>
</evidence>
<evidence type="ECO:0000256" key="1">
    <source>
        <dbReference type="ARBA" id="ARBA00022670"/>
    </source>
</evidence>
<name>A0A3M7QNB3_BRAPC</name>
<dbReference type="PANTHER" id="PTHR11905:SF249">
    <property type="entry name" value="SOL NARAE, ISOFORM C"/>
    <property type="match status" value="1"/>
</dbReference>
<evidence type="ECO:0000259" key="11">
    <source>
        <dbReference type="PROSITE" id="PS50215"/>
    </source>
</evidence>
<keyword evidence="7" id="KW-0325">Glycoprotein</keyword>
<dbReference type="GO" id="GO:0006509">
    <property type="term" value="P:membrane protein ectodomain proteolysis"/>
    <property type="evidence" value="ECO:0007669"/>
    <property type="project" value="TreeGrafter"/>
</dbReference>
<feature type="binding site" evidence="9">
    <location>
        <position position="390"/>
    </location>
    <ligand>
        <name>Zn(2+)</name>
        <dbReference type="ChEBI" id="CHEBI:29105"/>
        <note>catalytic</note>
    </ligand>
</feature>
<dbReference type="PROSITE" id="PS00022">
    <property type="entry name" value="EGF_1"/>
    <property type="match status" value="1"/>
</dbReference>
<dbReference type="Pfam" id="PF13574">
    <property type="entry name" value="Reprolysin_2"/>
    <property type="match status" value="1"/>
</dbReference>
<evidence type="ECO:0000256" key="6">
    <source>
        <dbReference type="ARBA" id="ARBA00023157"/>
    </source>
</evidence>
<gene>
    <name evidence="12" type="ORF">BpHYR1_049241</name>
</gene>
<dbReference type="GO" id="GO:0004222">
    <property type="term" value="F:metalloendopeptidase activity"/>
    <property type="evidence" value="ECO:0007669"/>
    <property type="project" value="InterPro"/>
</dbReference>
<evidence type="ECO:0000259" key="10">
    <source>
        <dbReference type="PROSITE" id="PS50026"/>
    </source>
</evidence>
<dbReference type="Gene3D" id="3.40.1620.60">
    <property type="match status" value="1"/>
</dbReference>
<keyword evidence="8" id="KW-0245">EGF-like domain</keyword>
<evidence type="ECO:0000256" key="8">
    <source>
        <dbReference type="PROSITE-ProRule" id="PRU00076"/>
    </source>
</evidence>
<dbReference type="InterPro" id="IPR024079">
    <property type="entry name" value="MetalloPept_cat_dom_sf"/>
</dbReference>
<dbReference type="InterPro" id="IPR000742">
    <property type="entry name" value="EGF"/>
</dbReference>
<feature type="binding site" evidence="9">
    <location>
        <position position="396"/>
    </location>
    <ligand>
        <name>Zn(2+)</name>
        <dbReference type="ChEBI" id="CHEBI:29105"/>
        <note>catalytic</note>
    </ligand>
</feature>
<sequence length="784" mass="86973">MKKQSALNLIFSLTFSLASKDQSRFIENLNLNFTLKNDQAFPDKFRVKFSEFGENFDFEFVKSTAHRGTDNVYVISNGQPTEYTFKSADLYEKYEQISGDGWATLTRYKILNNQLRFIGTVYSTRSQNFAFDIYPVFTNGSSNYTSDSNKHQIKKRSVNSDYSSQNLDYIISPETFAKINNTIRFLFQKWSSSRKKTGRVGLDGQPINLYVELLVVTDSSVYDYHRRFIGTDDQSLIFSQMRIYYAHLINGINQRYTNSLMNDPDLKIFIVLKNYLFLTNPADQTWLDVENVGDSNFSTYEGKEVVITDKTLTAFTNFMNSKTFQFTYDHAVALFNKDLWSNDLTAAPANRKGVAGFATIGQVCQTNKYSISEDSGGFANSIVIAHELGHNLGSLHDGEVGCDDSLNFIMTPVLNSNPPQTNFYLFSDCSINQFKSVLLNDQLNDVSSTASCLTNIPTSFPAELSLVSLTYPGLIWTANDQCKMQYGPQSSSCPLLINSGSCALFCYPNTTSLSCLSVPGGAVDGTACDVGKICINGECVLDQKASNNTCLFGDTIMPTNVLVGYQLGLTVNQINCSELFRLGELANHGVDAYCSDPRISTSCCQSCRKYKILTCKDNFYDCARYSTLCDNALLNGSPIWQSCLRSCNRCPNINSVQRCNESISLCQNGGTCRNTTVSGAIGFECVCLLGYSGQFCETKNPCLSNPCLNGGTCNLLGSSGYTCSCLGICSSFNCEGCANPISTTTTATTTTTANLHSMPKWCYLSKLGWWLCLRLPTRLHRAIM</sequence>
<dbReference type="Proteomes" id="UP000276133">
    <property type="component" value="Unassembled WGS sequence"/>
</dbReference>
<feature type="disulfide bond" evidence="8">
    <location>
        <begin position="725"/>
        <end position="734"/>
    </location>
</feature>
<accession>A0A3M7QNB3</accession>
<dbReference type="PROSITE" id="PS01186">
    <property type="entry name" value="EGF_2"/>
    <property type="match status" value="1"/>
</dbReference>
<dbReference type="SUPFAM" id="SSF57196">
    <property type="entry name" value="EGF/Laminin"/>
    <property type="match status" value="1"/>
</dbReference>
<keyword evidence="1" id="KW-0645">Protease</keyword>
<dbReference type="AlphaFoldDB" id="A0A3M7QNB3"/>
<dbReference type="PROSITE" id="PS50026">
    <property type="entry name" value="EGF_3"/>
    <property type="match status" value="2"/>
</dbReference>
<evidence type="ECO:0000313" key="12">
    <source>
        <dbReference type="EMBL" id="RNA12759.1"/>
    </source>
</evidence>
<keyword evidence="12" id="KW-0401">Integrin</keyword>
<dbReference type="SUPFAM" id="SSF55486">
    <property type="entry name" value="Metalloproteases ('zincins'), catalytic domain"/>
    <property type="match status" value="1"/>
</dbReference>
<dbReference type="Gene3D" id="3.40.390.10">
    <property type="entry name" value="Collagenase (Catalytic Domain)"/>
    <property type="match status" value="1"/>
</dbReference>
<dbReference type="InterPro" id="IPR001590">
    <property type="entry name" value="Peptidase_M12B"/>
</dbReference>
<dbReference type="OrthoDB" id="6134861at2759"/>
<dbReference type="EMBL" id="REGN01005622">
    <property type="protein sequence ID" value="RNA12759.1"/>
    <property type="molecule type" value="Genomic_DNA"/>
</dbReference>
<keyword evidence="2 9" id="KW-0479">Metal-binding</keyword>
<evidence type="ECO:0000256" key="9">
    <source>
        <dbReference type="PROSITE-ProRule" id="PRU00276"/>
    </source>
</evidence>
<evidence type="ECO:0000256" key="4">
    <source>
        <dbReference type="ARBA" id="ARBA00022833"/>
    </source>
</evidence>